<reference evidence="3 4" key="1">
    <citation type="submission" date="2014-09" db="EMBL/GenBank/DDBJ databases">
        <title>Complete Genome Sequence of the Embu Virus Strain SPAn 880.</title>
        <authorList>
            <person name="Ibrahim M.S."/>
            <person name="Antwerpen M.H."/>
            <person name="Georgi E."/>
            <person name="Vette P."/>
            <person name="Zoeller G."/>
            <person name="Meyer H."/>
        </authorList>
    </citation>
    <scope>NUCLEOTIDE SEQUENCE [LARGE SCALE GENOMIC DNA]</scope>
    <source>
        <strain evidence="3">SPAn880</strain>
    </source>
</reference>
<gene>
    <name evidence="3" type="primary">31</name>
</gene>
<dbReference type="EMBL" id="KM595078">
    <property type="protein sequence ID" value="AIT70646.1"/>
    <property type="molecule type" value="Genomic_DNA"/>
</dbReference>
<keyword evidence="1" id="KW-0677">Repeat</keyword>
<proteinExistence type="predicted"/>
<dbReference type="Pfam" id="PF12796">
    <property type="entry name" value="Ank_2"/>
    <property type="match status" value="1"/>
</dbReference>
<dbReference type="InterPro" id="IPR002110">
    <property type="entry name" value="Ankyrin_rpt"/>
</dbReference>
<evidence type="ECO:0000313" key="3">
    <source>
        <dbReference type="EMBL" id="AIT70646.1"/>
    </source>
</evidence>
<protein>
    <submittedName>
        <fullName evidence="3">Ankyrin repeat protein</fullName>
    </submittedName>
</protein>
<dbReference type="SUPFAM" id="SSF48403">
    <property type="entry name" value="Ankyrin repeat"/>
    <property type="match status" value="1"/>
</dbReference>
<dbReference type="SMART" id="SM00248">
    <property type="entry name" value="ANK"/>
    <property type="match status" value="5"/>
</dbReference>
<dbReference type="InterPro" id="IPR036770">
    <property type="entry name" value="Ankyrin_rpt-contain_sf"/>
</dbReference>
<dbReference type="Gene3D" id="1.25.40.20">
    <property type="entry name" value="Ankyrin repeat-containing domain"/>
    <property type="match status" value="1"/>
</dbReference>
<accession>A0A097IVP0</accession>
<keyword evidence="2" id="KW-0040">ANK repeat</keyword>
<organism evidence="3 4">
    <name type="scientific">Cotia virus</name>
    <dbReference type="NCBI Taxonomy" id="39444"/>
    <lineage>
        <taxon>Viruses</taxon>
        <taxon>Varidnaviria</taxon>
        <taxon>Bamfordvirae</taxon>
        <taxon>Nucleocytoviricota</taxon>
        <taxon>Pokkesviricetes</taxon>
        <taxon>Chitovirales</taxon>
        <taxon>Poxviridae</taxon>
        <taxon>Chordopoxvirinae</taxon>
        <taxon>Oryzopoxvirus</taxon>
        <taxon>Oryzopoxvirus cotia</taxon>
    </lineage>
</organism>
<dbReference type="PANTHER" id="PTHR24198">
    <property type="entry name" value="ANKYRIN REPEAT AND PROTEIN KINASE DOMAIN-CONTAINING PROTEIN"/>
    <property type="match status" value="1"/>
</dbReference>
<evidence type="ECO:0000256" key="1">
    <source>
        <dbReference type="ARBA" id="ARBA00022737"/>
    </source>
</evidence>
<evidence type="ECO:0000313" key="4">
    <source>
        <dbReference type="Proteomes" id="UP000121784"/>
    </source>
</evidence>
<dbReference type="Proteomes" id="UP000121784">
    <property type="component" value="Segment"/>
</dbReference>
<name>A0A097IVP0_9POXV</name>
<dbReference type="PANTHER" id="PTHR24198:SF165">
    <property type="entry name" value="ANKYRIN REPEAT-CONTAINING PROTEIN-RELATED"/>
    <property type="match status" value="1"/>
</dbReference>
<evidence type="ECO:0000256" key="2">
    <source>
        <dbReference type="ARBA" id="ARBA00023043"/>
    </source>
</evidence>
<sequence>MMDITNISSWSKKTLKSFLRSKNIKKDGCGLKSLIYAAKGNNFNTVKILLENGAVENTNNIGGYGPLHESVINNNIKLVILLLAYNFSIYEKDFTEKSPLDYCLINDYVECFKVIMNNDNILKNKSMLNISELITLSIKYNSYNILSYLLSLNVIKNILIDDINMAIIYNHNKCLTILLENMIKKNLYLEILLLTIAKEYNNIEAIKILMNYEFNIYKDFVKKILENDIQFSEFIITKHLYYKLTLNNKTNISNDFDKIIDSNEYMKVIKNKCMKELNILEKYTKNKNKYNKSIYILKITNGKVLSEIFPKYQSYVYNFINESKEYLNSIYIVSEKLYNTIGYLDYNSWFLVSLYLNNTDINNIIESIN</sequence>